<sequence length="189" mass="19956">MVDICVALRDALLTTSFCQTQAADAANKPKGFFVTDFALPEGTITLFKKACHEAIIAAGGRKKVAFLLGVDESFLSRACLDNHPEKLSRDHMLLLGVSGGGAAFADFFASFAHCHVVRFDDNASAAKDELIAELGAIAKEQSEATAALAEVALRNTPAAARKAIKEFSDVSQGVDQILWKLASVAAKGS</sequence>
<proteinExistence type="predicted"/>
<organism evidence="1 2">
    <name type="scientific">Kaistia terrae</name>
    <dbReference type="NCBI Taxonomy" id="537017"/>
    <lineage>
        <taxon>Bacteria</taxon>
        <taxon>Pseudomonadati</taxon>
        <taxon>Pseudomonadota</taxon>
        <taxon>Alphaproteobacteria</taxon>
        <taxon>Hyphomicrobiales</taxon>
        <taxon>Kaistiaceae</taxon>
        <taxon>Kaistia</taxon>
    </lineage>
</organism>
<gene>
    <name evidence="1" type="ORF">ACFPP9_25630</name>
</gene>
<dbReference type="Proteomes" id="UP001596150">
    <property type="component" value="Unassembled WGS sequence"/>
</dbReference>
<accession>A0ABW0Q4Z6</accession>
<reference evidence="2" key="1">
    <citation type="journal article" date="2019" name="Int. J. Syst. Evol. Microbiol.">
        <title>The Global Catalogue of Microorganisms (GCM) 10K type strain sequencing project: providing services to taxonomists for standard genome sequencing and annotation.</title>
        <authorList>
            <consortium name="The Broad Institute Genomics Platform"/>
            <consortium name="The Broad Institute Genome Sequencing Center for Infectious Disease"/>
            <person name="Wu L."/>
            <person name="Ma J."/>
        </authorList>
    </citation>
    <scope>NUCLEOTIDE SEQUENCE [LARGE SCALE GENOMIC DNA]</scope>
    <source>
        <strain evidence="2">KACC 12633</strain>
    </source>
</reference>
<dbReference type="EMBL" id="JBHSML010000032">
    <property type="protein sequence ID" value="MFC5519172.1"/>
    <property type="molecule type" value="Genomic_DNA"/>
</dbReference>
<evidence type="ECO:0000313" key="2">
    <source>
        <dbReference type="Proteomes" id="UP001596150"/>
    </source>
</evidence>
<protein>
    <submittedName>
        <fullName evidence="1">Uncharacterized protein</fullName>
    </submittedName>
</protein>
<evidence type="ECO:0000313" key="1">
    <source>
        <dbReference type="EMBL" id="MFC5519172.1"/>
    </source>
</evidence>
<name>A0ABW0Q4Z6_9HYPH</name>
<keyword evidence="2" id="KW-1185">Reference proteome</keyword>
<dbReference type="RefSeq" id="WP_266346147.1">
    <property type="nucleotide sequence ID" value="NZ_JAPKNH010000013.1"/>
</dbReference>
<comment type="caution">
    <text evidence="1">The sequence shown here is derived from an EMBL/GenBank/DDBJ whole genome shotgun (WGS) entry which is preliminary data.</text>
</comment>